<proteinExistence type="predicted"/>
<gene>
    <name evidence="2" type="ORF">SAMN05444695_104159</name>
</gene>
<sequence length="262" mass="28234">MPDIHNPVDGTRISYEIVGDGPPVLLLHGSALSRAIWRGFGYARALRDRYRLILVDLRGHGRSARPHGVDDYALDLVVGDVLAVLDEAGVRRTHVLGYSFGGLVALGLATRAPDRVSGLIVGGGSSRPRAGAFDRLYFPGAADVLADEGIDAFLDRWNAVRARPIDPSTRAAFSANDPSAMAAYMRRSDLEPGIPDRLLRQIVAPTLIFVGSEDTHRIEDARHLATVIPEASLAIVPGRDHSTTIAARDEILAVVEPLLTSR</sequence>
<dbReference type="Proteomes" id="UP000183263">
    <property type="component" value="Unassembled WGS sequence"/>
</dbReference>
<dbReference type="PANTHER" id="PTHR43433:SF1">
    <property type="entry name" value="BLL5160 PROTEIN"/>
    <property type="match status" value="1"/>
</dbReference>
<dbReference type="PRINTS" id="PR00111">
    <property type="entry name" value="ABHYDROLASE"/>
</dbReference>
<feature type="domain" description="AB hydrolase-1" evidence="1">
    <location>
        <begin position="22"/>
        <end position="124"/>
    </location>
</feature>
<keyword evidence="3" id="KW-1185">Reference proteome</keyword>
<evidence type="ECO:0000313" key="2">
    <source>
        <dbReference type="EMBL" id="SDH96063.1"/>
    </source>
</evidence>
<evidence type="ECO:0000259" key="1">
    <source>
        <dbReference type="Pfam" id="PF00561"/>
    </source>
</evidence>
<dbReference type="InterPro" id="IPR029058">
    <property type="entry name" value="AB_hydrolase_fold"/>
</dbReference>
<protein>
    <submittedName>
        <fullName evidence="2">Pimeloyl-ACP methyl ester carboxylesterase</fullName>
    </submittedName>
</protein>
<organism evidence="2 3">
    <name type="scientific">Rhodococcus triatomae</name>
    <dbReference type="NCBI Taxonomy" id="300028"/>
    <lineage>
        <taxon>Bacteria</taxon>
        <taxon>Bacillati</taxon>
        <taxon>Actinomycetota</taxon>
        <taxon>Actinomycetes</taxon>
        <taxon>Mycobacteriales</taxon>
        <taxon>Nocardiaceae</taxon>
        <taxon>Rhodococcus</taxon>
    </lineage>
</organism>
<dbReference type="Gene3D" id="3.40.50.1820">
    <property type="entry name" value="alpha/beta hydrolase"/>
    <property type="match status" value="1"/>
</dbReference>
<dbReference type="EMBL" id="FNDN01000004">
    <property type="protein sequence ID" value="SDH96063.1"/>
    <property type="molecule type" value="Genomic_DNA"/>
</dbReference>
<dbReference type="OrthoDB" id="9804723at2"/>
<accession>A0A1G8GNX7</accession>
<dbReference type="Pfam" id="PF00561">
    <property type="entry name" value="Abhydrolase_1"/>
    <property type="match status" value="1"/>
</dbReference>
<dbReference type="SUPFAM" id="SSF53474">
    <property type="entry name" value="alpha/beta-Hydrolases"/>
    <property type="match status" value="1"/>
</dbReference>
<dbReference type="InterPro" id="IPR000073">
    <property type="entry name" value="AB_hydrolase_1"/>
</dbReference>
<dbReference type="RefSeq" id="WP_072737124.1">
    <property type="nucleotide sequence ID" value="NZ_CP048813.1"/>
</dbReference>
<dbReference type="AlphaFoldDB" id="A0A1G8GNX7"/>
<dbReference type="GO" id="GO:0003824">
    <property type="term" value="F:catalytic activity"/>
    <property type="evidence" value="ECO:0007669"/>
    <property type="project" value="UniProtKB-ARBA"/>
</dbReference>
<name>A0A1G8GNX7_9NOCA</name>
<dbReference type="PANTHER" id="PTHR43433">
    <property type="entry name" value="HYDROLASE, ALPHA/BETA FOLD FAMILY PROTEIN"/>
    <property type="match status" value="1"/>
</dbReference>
<dbReference type="InterPro" id="IPR050471">
    <property type="entry name" value="AB_hydrolase"/>
</dbReference>
<evidence type="ECO:0000313" key="3">
    <source>
        <dbReference type="Proteomes" id="UP000183263"/>
    </source>
</evidence>
<reference evidence="2 3" key="1">
    <citation type="submission" date="2016-10" db="EMBL/GenBank/DDBJ databases">
        <authorList>
            <person name="de Groot N.N."/>
        </authorList>
    </citation>
    <scope>NUCLEOTIDE SEQUENCE [LARGE SCALE GENOMIC DNA]</scope>
    <source>
        <strain evidence="2 3">DSM 44892</strain>
    </source>
</reference>